<evidence type="ECO:0000313" key="1">
    <source>
        <dbReference type="EMBL" id="KAK5989160.1"/>
    </source>
</evidence>
<proteinExistence type="predicted"/>
<comment type="caution">
    <text evidence="1">The sequence shown here is derived from an EMBL/GenBank/DDBJ whole genome shotgun (WGS) entry which is preliminary data.</text>
</comment>
<gene>
    <name evidence="1" type="ORF">PT974_10660</name>
</gene>
<dbReference type="Proteomes" id="UP001338125">
    <property type="component" value="Unassembled WGS sequence"/>
</dbReference>
<sequence length="82" mass="9359">MSLIISVRHAIVYALWVDSRDGSSNSSSSSMRKSMQLLENRAVDMQCQIPGTWVMIYPLHSPPPPKARETVGVQYERRARQR</sequence>
<evidence type="ECO:0008006" key="3">
    <source>
        <dbReference type="Google" id="ProtNLM"/>
    </source>
</evidence>
<keyword evidence="2" id="KW-1185">Reference proteome</keyword>
<protein>
    <recommendedName>
        <fullName evidence="3">Secreted protein</fullName>
    </recommendedName>
</protein>
<accession>A0ABR0SBG9</accession>
<reference evidence="1 2" key="1">
    <citation type="submission" date="2024-01" db="EMBL/GenBank/DDBJ databases">
        <title>Complete genome of Cladobotryum mycophilum ATHUM6906.</title>
        <authorList>
            <person name="Christinaki A.C."/>
            <person name="Myridakis A.I."/>
            <person name="Kouvelis V.N."/>
        </authorList>
    </citation>
    <scope>NUCLEOTIDE SEQUENCE [LARGE SCALE GENOMIC DNA]</scope>
    <source>
        <strain evidence="1 2">ATHUM6906</strain>
    </source>
</reference>
<evidence type="ECO:0000313" key="2">
    <source>
        <dbReference type="Proteomes" id="UP001338125"/>
    </source>
</evidence>
<organism evidence="1 2">
    <name type="scientific">Cladobotryum mycophilum</name>
    <dbReference type="NCBI Taxonomy" id="491253"/>
    <lineage>
        <taxon>Eukaryota</taxon>
        <taxon>Fungi</taxon>
        <taxon>Dikarya</taxon>
        <taxon>Ascomycota</taxon>
        <taxon>Pezizomycotina</taxon>
        <taxon>Sordariomycetes</taxon>
        <taxon>Hypocreomycetidae</taxon>
        <taxon>Hypocreales</taxon>
        <taxon>Hypocreaceae</taxon>
        <taxon>Cladobotryum</taxon>
    </lineage>
</organism>
<dbReference type="EMBL" id="JAVFKD010000015">
    <property type="protein sequence ID" value="KAK5989160.1"/>
    <property type="molecule type" value="Genomic_DNA"/>
</dbReference>
<name>A0ABR0SBG9_9HYPO</name>